<dbReference type="EMBL" id="RBWU01000001">
    <property type="protein sequence ID" value="RKS79864.1"/>
    <property type="molecule type" value="Genomic_DNA"/>
</dbReference>
<evidence type="ECO:0008006" key="3">
    <source>
        <dbReference type="Google" id="ProtNLM"/>
    </source>
</evidence>
<comment type="caution">
    <text evidence="1">The sequence shown here is derived from an EMBL/GenBank/DDBJ whole genome shotgun (WGS) entry which is preliminary data.</text>
</comment>
<sequence>MSSETDGERYGFAFDHRLLRPLALLGIRPSTCGLVIAPDELLVRFGPWRVRTTPDNVAGAEVTGPYQAWKAIGVRVSWADRGLTFGTSTERGVCIRFHRPVPGAEPTGRLRHPGLTLTLADPSAVADRLQDMVSAPR</sequence>
<gene>
    <name evidence="1" type="ORF">BZB76_1343</name>
</gene>
<evidence type="ECO:0000313" key="1">
    <source>
        <dbReference type="EMBL" id="RKS79864.1"/>
    </source>
</evidence>
<evidence type="ECO:0000313" key="2">
    <source>
        <dbReference type="Proteomes" id="UP000274601"/>
    </source>
</evidence>
<dbReference type="AlphaFoldDB" id="A0A495R0W9"/>
<accession>A0A495R0W9</accession>
<reference evidence="1 2" key="1">
    <citation type="submission" date="2018-10" db="EMBL/GenBank/DDBJ databases">
        <title>Genomic Encyclopedia of Archaeal and Bacterial Type Strains, Phase II (KMG-II): from individual species to whole genera.</title>
        <authorList>
            <person name="Goeker M."/>
        </authorList>
    </citation>
    <scope>NUCLEOTIDE SEQUENCE [LARGE SCALE GENOMIC DNA]</scope>
    <source>
        <strain evidence="1 2">DSM 43383</strain>
    </source>
</reference>
<keyword evidence="2" id="KW-1185">Reference proteome</keyword>
<dbReference type="Proteomes" id="UP000274601">
    <property type="component" value="Unassembled WGS sequence"/>
</dbReference>
<dbReference type="RefSeq" id="WP_211342850.1">
    <property type="nucleotide sequence ID" value="NZ_RBWU01000001.1"/>
</dbReference>
<protein>
    <recommendedName>
        <fullName evidence="3">PH (Pleckstrin Homology) domain-containing protein</fullName>
    </recommendedName>
</protein>
<name>A0A495R0W9_9ACTN</name>
<proteinExistence type="predicted"/>
<organism evidence="1 2">
    <name type="scientific">Actinomadura pelletieri DSM 43383</name>
    <dbReference type="NCBI Taxonomy" id="1120940"/>
    <lineage>
        <taxon>Bacteria</taxon>
        <taxon>Bacillati</taxon>
        <taxon>Actinomycetota</taxon>
        <taxon>Actinomycetes</taxon>
        <taxon>Streptosporangiales</taxon>
        <taxon>Thermomonosporaceae</taxon>
        <taxon>Actinomadura</taxon>
    </lineage>
</organism>